<protein>
    <recommendedName>
        <fullName evidence="3">Transglutaminase-like domain-containing protein</fullName>
    </recommendedName>
</protein>
<dbReference type="OrthoDB" id="4697328at2"/>
<dbReference type="AlphaFoldDB" id="C0QHF9"/>
<dbReference type="RefSeq" id="WP_015906528.1">
    <property type="nucleotide sequence ID" value="NC_012108.1"/>
</dbReference>
<dbReference type="HOGENOM" id="CLU_1335002_0_0_7"/>
<dbReference type="EMBL" id="CP001087">
    <property type="protein sequence ID" value="ACN17818.1"/>
    <property type="molecule type" value="Genomic_DNA"/>
</dbReference>
<organism evidence="1 2">
    <name type="scientific">Desulforapulum autotrophicum (strain ATCC 43914 / DSM 3382 / VKM B-1955 / HRM2)</name>
    <name type="common">Desulfobacterium autotrophicum</name>
    <dbReference type="NCBI Taxonomy" id="177437"/>
    <lineage>
        <taxon>Bacteria</taxon>
        <taxon>Pseudomonadati</taxon>
        <taxon>Thermodesulfobacteriota</taxon>
        <taxon>Desulfobacteria</taxon>
        <taxon>Desulfobacterales</taxon>
        <taxon>Desulfobacteraceae</taxon>
        <taxon>Desulforapulum</taxon>
    </lineage>
</organism>
<accession>C0QHF9</accession>
<dbReference type="Proteomes" id="UP000000442">
    <property type="component" value="Chromosome"/>
</dbReference>
<dbReference type="STRING" id="177437.HRM2_47690"/>
<reference evidence="1 2" key="1">
    <citation type="journal article" date="2009" name="Environ. Microbiol.">
        <title>Genome sequence of Desulfobacterium autotrophicum HRM2, a marine sulfate reducer oxidizing organic carbon completely to carbon dioxide.</title>
        <authorList>
            <person name="Strittmatter A.W."/>
            <person name="Liesegang H."/>
            <person name="Rabus R."/>
            <person name="Decker I."/>
            <person name="Amann J."/>
            <person name="Andres S."/>
            <person name="Henne A."/>
            <person name="Fricke W.F."/>
            <person name="Martinez-Arias R."/>
            <person name="Bartels D."/>
            <person name="Goesmann A."/>
            <person name="Krause L."/>
            <person name="Puehler A."/>
            <person name="Klenk H.P."/>
            <person name="Richter M."/>
            <person name="Schuler M."/>
            <person name="Gloeckner F.O."/>
            <person name="Meyerdierks A."/>
            <person name="Gottschalk G."/>
            <person name="Amann R."/>
        </authorList>
    </citation>
    <scope>NUCLEOTIDE SEQUENCE [LARGE SCALE GENOMIC DNA]</scope>
    <source>
        <strain evidence="2">ATCC 43914 / DSM 3382 / HRM2</strain>
    </source>
</reference>
<name>C0QHF9_DESAH</name>
<evidence type="ECO:0000313" key="2">
    <source>
        <dbReference type="Proteomes" id="UP000000442"/>
    </source>
</evidence>
<keyword evidence="2" id="KW-1185">Reference proteome</keyword>
<evidence type="ECO:0000313" key="1">
    <source>
        <dbReference type="EMBL" id="ACN17818.1"/>
    </source>
</evidence>
<gene>
    <name evidence="1" type="ordered locus">HRM2_47690</name>
</gene>
<dbReference type="eggNOG" id="COG1305">
    <property type="taxonomic scope" value="Bacteria"/>
</dbReference>
<dbReference type="KEGG" id="dat:HRM2_47690"/>
<proteinExistence type="predicted"/>
<evidence type="ECO:0008006" key="3">
    <source>
        <dbReference type="Google" id="ProtNLM"/>
    </source>
</evidence>
<sequence>MGKTLSKKQRQDILKKWAINTLPVNDQIITLYEKVRDIPFGSIGSRDPLDVYQANKGTCSGKNFLIKELFKAIGVKTKDMICMQRWKDLTWFPDDEYNIVKLPDHLMAHFENNEIIDFHNFVKIEVDGRWVQLDVTIDAPLKALGFHVVENWDGKADMPLCFVGSHKVWDCGDSGFEKKKELTAMMPKELEQARKAFLQAMTLWIDEWRQANQLNHG</sequence>